<feature type="transmembrane region" description="Helical" evidence="1">
    <location>
        <begin position="12"/>
        <end position="32"/>
    </location>
</feature>
<feature type="transmembrane region" description="Helical" evidence="1">
    <location>
        <begin position="52"/>
        <end position="71"/>
    </location>
</feature>
<protein>
    <submittedName>
        <fullName evidence="2">Uncharacterized protein</fullName>
    </submittedName>
</protein>
<dbReference type="AlphaFoldDB" id="A0A8J6ELZ4"/>
<proteinExistence type="predicted"/>
<comment type="caution">
    <text evidence="2">The sequence shown here is derived from an EMBL/GenBank/DDBJ whole genome shotgun (WGS) entry which is preliminary data.</text>
</comment>
<dbReference type="Proteomes" id="UP000770717">
    <property type="component" value="Unassembled WGS sequence"/>
</dbReference>
<gene>
    <name evidence="2" type="ORF">GDO78_015137</name>
</gene>
<keyword evidence="1" id="KW-0472">Membrane</keyword>
<keyword evidence="1" id="KW-1133">Transmembrane helix</keyword>
<keyword evidence="3" id="KW-1185">Reference proteome</keyword>
<sequence>MYGSAWLVYSAVYRTCMGVLGLCTALYILHVWECLACVQRCISYMYGSVRPVYSAVYCTCMGALCIVDGAFSAYSHFRSDIVYGTVYSGHMILCLKGKVLGSQSAIQKAV</sequence>
<organism evidence="2 3">
    <name type="scientific">Eleutherodactylus coqui</name>
    <name type="common">Puerto Rican coqui</name>
    <dbReference type="NCBI Taxonomy" id="57060"/>
    <lineage>
        <taxon>Eukaryota</taxon>
        <taxon>Metazoa</taxon>
        <taxon>Chordata</taxon>
        <taxon>Craniata</taxon>
        <taxon>Vertebrata</taxon>
        <taxon>Euteleostomi</taxon>
        <taxon>Amphibia</taxon>
        <taxon>Batrachia</taxon>
        <taxon>Anura</taxon>
        <taxon>Neobatrachia</taxon>
        <taxon>Hyloidea</taxon>
        <taxon>Eleutherodactylidae</taxon>
        <taxon>Eleutherodactylinae</taxon>
        <taxon>Eleutherodactylus</taxon>
        <taxon>Eleutherodactylus</taxon>
    </lineage>
</organism>
<evidence type="ECO:0000256" key="1">
    <source>
        <dbReference type="SAM" id="Phobius"/>
    </source>
</evidence>
<keyword evidence="1" id="KW-0812">Transmembrane</keyword>
<accession>A0A8J6ELZ4</accession>
<dbReference type="EMBL" id="WNTK01000157">
    <property type="protein sequence ID" value="KAG9471345.1"/>
    <property type="molecule type" value="Genomic_DNA"/>
</dbReference>
<reference evidence="2" key="1">
    <citation type="thesis" date="2020" institute="ProQuest LLC" country="789 East Eisenhower Parkway, Ann Arbor, MI, USA">
        <title>Comparative Genomics and Chromosome Evolution.</title>
        <authorList>
            <person name="Mudd A.B."/>
        </authorList>
    </citation>
    <scope>NUCLEOTIDE SEQUENCE</scope>
    <source>
        <strain evidence="2">HN-11 Male</strain>
        <tissue evidence="2">Kidney and liver</tissue>
    </source>
</reference>
<name>A0A8J6ELZ4_ELECQ</name>
<evidence type="ECO:0000313" key="3">
    <source>
        <dbReference type="Proteomes" id="UP000770717"/>
    </source>
</evidence>
<evidence type="ECO:0000313" key="2">
    <source>
        <dbReference type="EMBL" id="KAG9471345.1"/>
    </source>
</evidence>